<proteinExistence type="predicted"/>
<dbReference type="PANTHER" id="PTHR34116">
    <property type="entry name" value="PLASMINOGEN ACTIVATOR INHIBITOR"/>
    <property type="match status" value="1"/>
</dbReference>
<dbReference type="Proteomes" id="UP000244005">
    <property type="component" value="Unassembled WGS sequence"/>
</dbReference>
<feature type="transmembrane region" description="Helical" evidence="1">
    <location>
        <begin position="90"/>
        <end position="109"/>
    </location>
</feature>
<keyword evidence="1" id="KW-0812">Transmembrane</keyword>
<feature type="transmembrane region" description="Helical" evidence="1">
    <location>
        <begin position="7"/>
        <end position="29"/>
    </location>
</feature>
<dbReference type="Gramene" id="Mp7g07680.1">
    <property type="protein sequence ID" value="Mp7g07680.1.cds"/>
    <property type="gene ID" value="Mp7g07680"/>
</dbReference>
<protein>
    <submittedName>
        <fullName evidence="2">Uncharacterized protein</fullName>
    </submittedName>
</protein>
<dbReference type="OMA" id="HEMAPCT"/>
<name>A0A2R6WLP4_MARPO</name>
<sequence length="186" mass="21007">MCRAYILISLGFLEPCYCLIALFLVHGSLRNAPFTPRKSCIGKVIVRNEKNEGYGKLPKSFTRTFEDMGSSQEEEHVAVCTYPLLSTLVLALYGFFYIIYFLYLGWRLFSLVINRRLQLRVYGLVLAVVFLLPVHVLFLCFSVLSRPSEPVFEAIGFVGFLTVLLCTTVGERILATRPIADALAVH</sequence>
<evidence type="ECO:0000256" key="1">
    <source>
        <dbReference type="SAM" id="Phobius"/>
    </source>
</evidence>
<accession>A0A2R6WLP4</accession>
<dbReference type="OrthoDB" id="1869454at2759"/>
<dbReference type="PANTHER" id="PTHR34116:SF2">
    <property type="entry name" value="THH1_TOM1_TOM3 DOMAIN-CONTAINING PROTEIN"/>
    <property type="match status" value="1"/>
</dbReference>
<feature type="transmembrane region" description="Helical" evidence="1">
    <location>
        <begin position="150"/>
        <end position="170"/>
    </location>
</feature>
<evidence type="ECO:0000313" key="2">
    <source>
        <dbReference type="EMBL" id="PTQ34781.1"/>
    </source>
</evidence>
<keyword evidence="1" id="KW-0472">Membrane</keyword>
<keyword evidence="3" id="KW-1185">Reference proteome</keyword>
<evidence type="ECO:0000313" key="3">
    <source>
        <dbReference type="Proteomes" id="UP000244005"/>
    </source>
</evidence>
<feature type="transmembrane region" description="Helical" evidence="1">
    <location>
        <begin position="121"/>
        <end position="144"/>
    </location>
</feature>
<organism evidence="2 3">
    <name type="scientific">Marchantia polymorpha</name>
    <name type="common">Common liverwort</name>
    <name type="synonym">Marchantia aquatica</name>
    <dbReference type="NCBI Taxonomy" id="3197"/>
    <lineage>
        <taxon>Eukaryota</taxon>
        <taxon>Viridiplantae</taxon>
        <taxon>Streptophyta</taxon>
        <taxon>Embryophyta</taxon>
        <taxon>Marchantiophyta</taxon>
        <taxon>Marchantiopsida</taxon>
        <taxon>Marchantiidae</taxon>
        <taxon>Marchantiales</taxon>
        <taxon>Marchantiaceae</taxon>
        <taxon>Marchantia</taxon>
    </lineage>
</organism>
<reference evidence="3" key="1">
    <citation type="journal article" date="2017" name="Cell">
        <title>Insights into land plant evolution garnered from the Marchantia polymorpha genome.</title>
        <authorList>
            <person name="Bowman J.L."/>
            <person name="Kohchi T."/>
            <person name="Yamato K.T."/>
            <person name="Jenkins J."/>
            <person name="Shu S."/>
            <person name="Ishizaki K."/>
            <person name="Yamaoka S."/>
            <person name="Nishihama R."/>
            <person name="Nakamura Y."/>
            <person name="Berger F."/>
            <person name="Adam C."/>
            <person name="Aki S.S."/>
            <person name="Althoff F."/>
            <person name="Araki T."/>
            <person name="Arteaga-Vazquez M.A."/>
            <person name="Balasubrmanian S."/>
            <person name="Barry K."/>
            <person name="Bauer D."/>
            <person name="Boehm C.R."/>
            <person name="Briginshaw L."/>
            <person name="Caballero-Perez J."/>
            <person name="Catarino B."/>
            <person name="Chen F."/>
            <person name="Chiyoda S."/>
            <person name="Chovatia M."/>
            <person name="Davies K.M."/>
            <person name="Delmans M."/>
            <person name="Demura T."/>
            <person name="Dierschke T."/>
            <person name="Dolan L."/>
            <person name="Dorantes-Acosta A.E."/>
            <person name="Eklund D.M."/>
            <person name="Florent S.N."/>
            <person name="Flores-Sandoval E."/>
            <person name="Fujiyama A."/>
            <person name="Fukuzawa H."/>
            <person name="Galik B."/>
            <person name="Grimanelli D."/>
            <person name="Grimwood J."/>
            <person name="Grossniklaus U."/>
            <person name="Hamada T."/>
            <person name="Haseloff J."/>
            <person name="Hetherington A.J."/>
            <person name="Higo A."/>
            <person name="Hirakawa Y."/>
            <person name="Hundley H.N."/>
            <person name="Ikeda Y."/>
            <person name="Inoue K."/>
            <person name="Inoue S.I."/>
            <person name="Ishida S."/>
            <person name="Jia Q."/>
            <person name="Kakita M."/>
            <person name="Kanazawa T."/>
            <person name="Kawai Y."/>
            <person name="Kawashima T."/>
            <person name="Kennedy M."/>
            <person name="Kinose K."/>
            <person name="Kinoshita T."/>
            <person name="Kohara Y."/>
            <person name="Koide E."/>
            <person name="Komatsu K."/>
            <person name="Kopischke S."/>
            <person name="Kubo M."/>
            <person name="Kyozuka J."/>
            <person name="Lagercrantz U."/>
            <person name="Lin S.S."/>
            <person name="Lindquist E."/>
            <person name="Lipzen A.M."/>
            <person name="Lu C.W."/>
            <person name="De Luna E."/>
            <person name="Martienssen R.A."/>
            <person name="Minamino N."/>
            <person name="Mizutani M."/>
            <person name="Mizutani M."/>
            <person name="Mochizuki N."/>
            <person name="Monte I."/>
            <person name="Mosher R."/>
            <person name="Nagasaki H."/>
            <person name="Nakagami H."/>
            <person name="Naramoto S."/>
            <person name="Nishitani K."/>
            <person name="Ohtani M."/>
            <person name="Okamoto T."/>
            <person name="Okumura M."/>
            <person name="Phillips J."/>
            <person name="Pollak B."/>
            <person name="Reinders A."/>
            <person name="Rovekamp M."/>
            <person name="Sano R."/>
            <person name="Sawa S."/>
            <person name="Schmid M.W."/>
            <person name="Shirakawa M."/>
            <person name="Solano R."/>
            <person name="Spunde A."/>
            <person name="Suetsugu N."/>
            <person name="Sugano S."/>
            <person name="Sugiyama A."/>
            <person name="Sun R."/>
            <person name="Suzuki Y."/>
            <person name="Takenaka M."/>
            <person name="Takezawa D."/>
            <person name="Tomogane H."/>
            <person name="Tsuzuki M."/>
            <person name="Ueda T."/>
            <person name="Umeda M."/>
            <person name="Ward J.M."/>
            <person name="Watanabe Y."/>
            <person name="Yazaki K."/>
            <person name="Yokoyama R."/>
            <person name="Yoshitake Y."/>
            <person name="Yotsui I."/>
            <person name="Zachgo S."/>
            <person name="Schmutz J."/>
        </authorList>
    </citation>
    <scope>NUCLEOTIDE SEQUENCE [LARGE SCALE GENOMIC DNA]</scope>
    <source>
        <strain evidence="3">Tak-1</strain>
    </source>
</reference>
<dbReference type="AlphaFoldDB" id="A0A2R6WLP4"/>
<gene>
    <name evidence="2" type="ORF">MARPO_0076s0026</name>
</gene>
<dbReference type="EMBL" id="KZ772748">
    <property type="protein sequence ID" value="PTQ34781.1"/>
    <property type="molecule type" value="Genomic_DNA"/>
</dbReference>
<keyword evidence="1" id="KW-1133">Transmembrane helix</keyword>